<dbReference type="PROSITE" id="PS51257">
    <property type="entry name" value="PROKAR_LIPOPROTEIN"/>
    <property type="match status" value="1"/>
</dbReference>
<reference evidence="2 3" key="1">
    <citation type="submission" date="2019-02" db="EMBL/GenBank/DDBJ databases">
        <title>Sequencing the genomes of 1000 actinobacteria strains.</title>
        <authorList>
            <person name="Klenk H.-P."/>
        </authorList>
    </citation>
    <scope>NUCLEOTIDE SEQUENCE [LARGE SCALE GENOMIC DNA]</scope>
    <source>
        <strain evidence="2 3">DSM 45162</strain>
    </source>
</reference>
<name>A0A4Q7ZQW0_9ACTN</name>
<dbReference type="RefSeq" id="WP_130511673.1">
    <property type="nucleotide sequence ID" value="NZ_SHKY01000001.1"/>
</dbReference>
<keyword evidence="1" id="KW-0812">Transmembrane</keyword>
<evidence type="ECO:0000313" key="3">
    <source>
        <dbReference type="Proteomes" id="UP000292564"/>
    </source>
</evidence>
<comment type="caution">
    <text evidence="2">The sequence shown here is derived from an EMBL/GenBank/DDBJ whole genome shotgun (WGS) entry which is preliminary data.</text>
</comment>
<dbReference type="AlphaFoldDB" id="A0A4Q7ZQW0"/>
<accession>A0A4Q7ZQW0</accession>
<evidence type="ECO:0000313" key="2">
    <source>
        <dbReference type="EMBL" id="RZU53151.1"/>
    </source>
</evidence>
<keyword evidence="1" id="KW-0472">Membrane</keyword>
<sequence>MSDLSKPVDEGGAPRLVVSSFVLWAGAAVFLACSAFLLHTLVLEERHIPYTDYSTRIEDAGIIGAPALVGLLLAVTAAKRLRRR</sequence>
<dbReference type="EMBL" id="SHKY01000001">
    <property type="protein sequence ID" value="RZU53151.1"/>
    <property type="molecule type" value="Genomic_DNA"/>
</dbReference>
<dbReference type="Proteomes" id="UP000292564">
    <property type="component" value="Unassembled WGS sequence"/>
</dbReference>
<gene>
    <name evidence="2" type="ORF">EV385_5037</name>
</gene>
<organism evidence="2 3">
    <name type="scientific">Krasilnikovia cinnamomea</name>
    <dbReference type="NCBI Taxonomy" id="349313"/>
    <lineage>
        <taxon>Bacteria</taxon>
        <taxon>Bacillati</taxon>
        <taxon>Actinomycetota</taxon>
        <taxon>Actinomycetes</taxon>
        <taxon>Micromonosporales</taxon>
        <taxon>Micromonosporaceae</taxon>
        <taxon>Krasilnikovia</taxon>
    </lineage>
</organism>
<keyword evidence="3" id="KW-1185">Reference proteome</keyword>
<protein>
    <submittedName>
        <fullName evidence="2">Uncharacterized protein</fullName>
    </submittedName>
</protein>
<evidence type="ECO:0000256" key="1">
    <source>
        <dbReference type="SAM" id="Phobius"/>
    </source>
</evidence>
<proteinExistence type="predicted"/>
<feature type="transmembrane region" description="Helical" evidence="1">
    <location>
        <begin position="60"/>
        <end position="78"/>
    </location>
</feature>
<keyword evidence="1" id="KW-1133">Transmembrane helix</keyword>
<feature type="transmembrane region" description="Helical" evidence="1">
    <location>
        <begin position="21"/>
        <end position="40"/>
    </location>
</feature>